<accession>A0A5C4J458</accession>
<dbReference type="InterPro" id="IPR011990">
    <property type="entry name" value="TPR-like_helical_dom_sf"/>
</dbReference>
<dbReference type="Proteomes" id="UP000309174">
    <property type="component" value="Unassembled WGS sequence"/>
</dbReference>
<dbReference type="InterPro" id="IPR001867">
    <property type="entry name" value="OmpR/PhoB-type_DNA-bd"/>
</dbReference>
<name>A0A5C4J458_9ACTN</name>
<organism evidence="7 8">
    <name type="scientific">Actinomadura soli</name>
    <dbReference type="NCBI Taxonomy" id="2508997"/>
    <lineage>
        <taxon>Bacteria</taxon>
        <taxon>Bacillati</taxon>
        <taxon>Actinomycetota</taxon>
        <taxon>Actinomycetes</taxon>
        <taxon>Streptosporangiales</taxon>
        <taxon>Thermomonosporaceae</taxon>
        <taxon>Actinomadura</taxon>
    </lineage>
</organism>
<keyword evidence="4" id="KW-0804">Transcription</keyword>
<keyword evidence="2" id="KW-0805">Transcription regulation</keyword>
<evidence type="ECO:0000259" key="5">
    <source>
        <dbReference type="SMART" id="SM00862"/>
    </source>
</evidence>
<dbReference type="PANTHER" id="PTHR35807">
    <property type="entry name" value="TRANSCRIPTIONAL REGULATOR REDD-RELATED"/>
    <property type="match status" value="1"/>
</dbReference>
<dbReference type="InterPro" id="IPR036388">
    <property type="entry name" value="WH-like_DNA-bd_sf"/>
</dbReference>
<dbReference type="Gene3D" id="1.25.40.10">
    <property type="entry name" value="Tetratricopeptide repeat domain"/>
    <property type="match status" value="1"/>
</dbReference>
<sequence length="271" mass="29479">MSLPERWGVAVEVRLLGSVTARFGESEAVLRSGRARGLLAVLAWDPNQIIPDAALIDRIWDESLPRHPRAALYTLAARLRAAFAEASGDAAERERVSRRCGGYVLLAAPEDIDLHRFRSAVGQARENVWNGADAMAVRLLDGAIGMWRGAQLAGITGAWADRVRRTLDQERLSALLACAEARLRLGRHAETVPFLTGLADEHPFDEQIAGLLMVALCRSGRQGAALERYTTVRTRLVGALGVEPGASISELHRRILHGDLSPVASPGFDER</sequence>
<dbReference type="GO" id="GO:0006355">
    <property type="term" value="P:regulation of DNA-templated transcription"/>
    <property type="evidence" value="ECO:0007669"/>
    <property type="project" value="InterPro"/>
</dbReference>
<dbReference type="EMBL" id="VCKW01000206">
    <property type="protein sequence ID" value="TMQ91509.1"/>
    <property type="molecule type" value="Genomic_DNA"/>
</dbReference>
<evidence type="ECO:0000256" key="1">
    <source>
        <dbReference type="ARBA" id="ARBA00005820"/>
    </source>
</evidence>
<dbReference type="OrthoDB" id="4054020at2"/>
<feature type="domain" description="Bacterial transcriptional activator" evidence="6">
    <location>
        <begin position="112"/>
        <end position="256"/>
    </location>
</feature>
<dbReference type="InterPro" id="IPR016032">
    <property type="entry name" value="Sig_transdc_resp-reg_C-effctor"/>
</dbReference>
<dbReference type="GO" id="GO:0003677">
    <property type="term" value="F:DNA binding"/>
    <property type="evidence" value="ECO:0007669"/>
    <property type="project" value="UniProtKB-KW"/>
</dbReference>
<dbReference type="SUPFAM" id="SSF48452">
    <property type="entry name" value="TPR-like"/>
    <property type="match status" value="1"/>
</dbReference>
<dbReference type="SUPFAM" id="SSF46894">
    <property type="entry name" value="C-terminal effector domain of the bipartite response regulators"/>
    <property type="match status" value="1"/>
</dbReference>
<keyword evidence="8" id="KW-1185">Reference proteome</keyword>
<comment type="caution">
    <text evidence="7">The sequence shown here is derived from an EMBL/GenBank/DDBJ whole genome shotgun (WGS) entry which is preliminary data.</text>
</comment>
<comment type="similarity">
    <text evidence="1">Belongs to the AfsR/DnrI/RedD regulatory family.</text>
</comment>
<dbReference type="InterPro" id="IPR051677">
    <property type="entry name" value="AfsR-DnrI-RedD_regulator"/>
</dbReference>
<dbReference type="AlphaFoldDB" id="A0A5C4J458"/>
<dbReference type="GO" id="GO:0000160">
    <property type="term" value="P:phosphorelay signal transduction system"/>
    <property type="evidence" value="ECO:0007669"/>
    <property type="project" value="InterPro"/>
</dbReference>
<gene>
    <name evidence="7" type="ORF">ETD83_30625</name>
</gene>
<evidence type="ECO:0000256" key="2">
    <source>
        <dbReference type="ARBA" id="ARBA00023015"/>
    </source>
</evidence>
<protein>
    <submittedName>
        <fullName evidence="7">AfsR/SARP family transcriptional regulator</fullName>
    </submittedName>
</protein>
<evidence type="ECO:0000256" key="4">
    <source>
        <dbReference type="ARBA" id="ARBA00023163"/>
    </source>
</evidence>
<dbReference type="Gene3D" id="1.10.10.10">
    <property type="entry name" value="Winged helix-like DNA-binding domain superfamily/Winged helix DNA-binding domain"/>
    <property type="match status" value="1"/>
</dbReference>
<evidence type="ECO:0000313" key="7">
    <source>
        <dbReference type="EMBL" id="TMQ91509.1"/>
    </source>
</evidence>
<evidence type="ECO:0000313" key="8">
    <source>
        <dbReference type="Proteomes" id="UP000309174"/>
    </source>
</evidence>
<proteinExistence type="inferred from homology"/>
<dbReference type="SMART" id="SM00862">
    <property type="entry name" value="Trans_reg_C"/>
    <property type="match status" value="1"/>
</dbReference>
<evidence type="ECO:0000259" key="6">
    <source>
        <dbReference type="SMART" id="SM01043"/>
    </source>
</evidence>
<reference evidence="7 8" key="1">
    <citation type="submission" date="2019-05" db="EMBL/GenBank/DDBJ databases">
        <title>Draft genome sequence of Actinomadura sp. 14C53.</title>
        <authorList>
            <person name="Saricaoglu S."/>
            <person name="Isik K."/>
        </authorList>
    </citation>
    <scope>NUCLEOTIDE SEQUENCE [LARGE SCALE GENOMIC DNA]</scope>
    <source>
        <strain evidence="7 8">14C53</strain>
    </source>
</reference>
<dbReference type="PANTHER" id="PTHR35807:SF1">
    <property type="entry name" value="TRANSCRIPTIONAL REGULATOR REDD"/>
    <property type="match status" value="1"/>
</dbReference>
<dbReference type="CDD" id="cd15831">
    <property type="entry name" value="BTAD"/>
    <property type="match status" value="1"/>
</dbReference>
<dbReference type="SMART" id="SM01043">
    <property type="entry name" value="BTAD"/>
    <property type="match status" value="1"/>
</dbReference>
<keyword evidence="3" id="KW-0238">DNA-binding</keyword>
<feature type="domain" description="OmpR/PhoB-type" evidence="5">
    <location>
        <begin position="27"/>
        <end position="105"/>
    </location>
</feature>
<dbReference type="Pfam" id="PF03704">
    <property type="entry name" value="BTAD"/>
    <property type="match status" value="1"/>
</dbReference>
<evidence type="ECO:0000256" key="3">
    <source>
        <dbReference type="ARBA" id="ARBA00023125"/>
    </source>
</evidence>
<dbReference type="InterPro" id="IPR005158">
    <property type="entry name" value="BTAD"/>
</dbReference>